<protein>
    <recommendedName>
        <fullName evidence="7">Carnitinyl-CoA dehydratase</fullName>
    </recommendedName>
</protein>
<keyword evidence="5" id="KW-1185">Reference proteome</keyword>
<dbReference type="PANTHER" id="PTHR43802">
    <property type="entry name" value="ENOYL-COA HYDRATASE"/>
    <property type="match status" value="1"/>
</dbReference>
<evidence type="ECO:0000313" key="6">
    <source>
        <dbReference type="Proteomes" id="UP001139505"/>
    </source>
</evidence>
<dbReference type="InterPro" id="IPR001753">
    <property type="entry name" value="Enoyl-CoA_hydra/iso"/>
</dbReference>
<dbReference type="AlphaFoldDB" id="A0AA37PJJ4"/>
<evidence type="ECO:0008006" key="7">
    <source>
        <dbReference type="Google" id="ProtNLM"/>
    </source>
</evidence>
<feature type="region of interest" description="Disordered" evidence="2">
    <location>
        <begin position="310"/>
        <end position="337"/>
    </location>
</feature>
<accession>A0AA37PJJ4</accession>
<evidence type="ECO:0000313" key="4">
    <source>
        <dbReference type="EMBL" id="GKU71257.1"/>
    </source>
</evidence>
<dbReference type="EMBL" id="BFCH01000018">
    <property type="protein sequence ID" value="GBG39005.1"/>
    <property type="molecule type" value="Genomic_DNA"/>
</dbReference>
<sequence>MGSIGRRRPFPEKDGRVVGKATPVGFTSLLSICAIEIYRREIAQIAQFPRAGSRPKDTETLTISVTVATTNRNGGTPVSIDYALNAHIATITINRPETRNSLDMEHFRDLAHAWADFRDDDGAWVAVVTGVGRDFCTGADLKKFIPELTGDLPKPDGWDALDAIHAVLHRFPVYKPIIAAVNGTCVAGGFEMLGCTDIRIAVPEARFAVMEPKRGLFAGGGSTVRLPRQIPYALAMELLLTADMVDAQRALAMGLLNRVVPADRLIDTAYDYAERIAVNAPLAVFATKQSAVEGLTLDLEAAYDNETRHSDRVFETEDAKEGPRAFAEKRPPRWLAR</sequence>
<gene>
    <name evidence="3" type="ORF">MmonteBS_33770</name>
    <name evidence="4" type="ORF">NJB18185_10330</name>
</gene>
<dbReference type="InterPro" id="IPR029045">
    <property type="entry name" value="ClpP/crotonase-like_dom_sf"/>
</dbReference>
<dbReference type="GO" id="GO:0003824">
    <property type="term" value="F:catalytic activity"/>
    <property type="evidence" value="ECO:0007669"/>
    <property type="project" value="UniProtKB-ARBA"/>
</dbReference>
<dbReference type="EMBL" id="BQYH01000005">
    <property type="protein sequence ID" value="GKU71257.1"/>
    <property type="molecule type" value="Genomic_DNA"/>
</dbReference>
<feature type="compositionally biased region" description="Basic and acidic residues" evidence="2">
    <location>
        <begin position="310"/>
        <end position="331"/>
    </location>
</feature>
<reference evidence="5" key="2">
    <citation type="submission" date="2018-04" db="EMBL/GenBank/DDBJ databases">
        <title>Draft genome sequence of Mycobacterium montefiorense isolated from Japanese black salamander.</title>
        <authorList>
            <person name="Fukano H."/>
            <person name="Yoshida M."/>
            <person name="Shimizu A."/>
            <person name="Iwao H."/>
            <person name="Kurata O."/>
            <person name="Katayama Y."/>
            <person name="Omatsu T."/>
            <person name="Mizutani T."/>
            <person name="Wada S."/>
            <person name="Hoshino Y."/>
        </authorList>
    </citation>
    <scope>NUCLEOTIDE SEQUENCE [LARGE SCALE GENOMIC DNA]</scope>
    <source>
        <strain evidence="5">BS</strain>
    </source>
</reference>
<reference evidence="4" key="4">
    <citation type="submission" date="2022-04" db="EMBL/GenBank/DDBJ databases">
        <authorList>
            <person name="Komine T."/>
            <person name="Fukano H."/>
            <person name="Wada S."/>
        </authorList>
    </citation>
    <scope>NUCLEOTIDE SEQUENCE</scope>
    <source>
        <strain evidence="4">NJB18185</strain>
    </source>
</reference>
<proteinExistence type="inferred from homology"/>
<reference evidence="4" key="3">
    <citation type="journal article" date="2022" name="Microbiol. Resour. Announc.">
        <title>Draft Genome Sequences of Eight Mycobacterium montefiorense Strains Isolated from Salamanders in Captivity.</title>
        <authorList>
            <person name="Komine T."/>
            <person name="Ihara H."/>
            <person name="Fukano H."/>
            <person name="Hoshino Y."/>
            <person name="Kurata O."/>
            <person name="Wada S."/>
        </authorList>
    </citation>
    <scope>NUCLEOTIDE SEQUENCE</scope>
    <source>
        <strain evidence="4">NJB18185</strain>
    </source>
</reference>
<dbReference type="InterPro" id="IPR014748">
    <property type="entry name" value="Enoyl-CoA_hydra_C"/>
</dbReference>
<dbReference type="PANTHER" id="PTHR43802:SF1">
    <property type="entry name" value="IP11341P-RELATED"/>
    <property type="match status" value="1"/>
</dbReference>
<dbReference type="Proteomes" id="UP001139505">
    <property type="component" value="Unassembled WGS sequence"/>
</dbReference>
<organism evidence="4 6">
    <name type="scientific">Mycobacterium montefiorense</name>
    <dbReference type="NCBI Taxonomy" id="154654"/>
    <lineage>
        <taxon>Bacteria</taxon>
        <taxon>Bacillati</taxon>
        <taxon>Actinomycetota</taxon>
        <taxon>Actinomycetes</taxon>
        <taxon>Mycobacteriales</taxon>
        <taxon>Mycobacteriaceae</taxon>
        <taxon>Mycobacterium</taxon>
        <taxon>Mycobacterium simiae complex</taxon>
    </lineage>
</organism>
<dbReference type="Gene3D" id="3.90.226.10">
    <property type="entry name" value="2-enoyl-CoA Hydratase, Chain A, domain 1"/>
    <property type="match status" value="1"/>
</dbReference>
<evidence type="ECO:0000313" key="3">
    <source>
        <dbReference type="EMBL" id="GBG39005.1"/>
    </source>
</evidence>
<dbReference type="CDD" id="cd06558">
    <property type="entry name" value="crotonase-like"/>
    <property type="match status" value="1"/>
</dbReference>
<comment type="similarity">
    <text evidence="1">Belongs to the enoyl-CoA hydratase/isomerase family.</text>
</comment>
<name>A0AA37PJJ4_9MYCO</name>
<dbReference type="Gene3D" id="1.10.12.10">
    <property type="entry name" value="Lyase 2-enoyl-coa Hydratase, Chain A, domain 2"/>
    <property type="match status" value="1"/>
</dbReference>
<dbReference type="Proteomes" id="UP000245060">
    <property type="component" value="Unassembled WGS sequence"/>
</dbReference>
<evidence type="ECO:0000313" key="5">
    <source>
        <dbReference type="Proteomes" id="UP000245060"/>
    </source>
</evidence>
<reference evidence="3" key="1">
    <citation type="journal article" date="2018" name="Genome Announc.">
        <title>Draft Genome Sequence of Mycobacterium montefiorense Isolated from Japanese Black Salamander (Hynobius nigrescens).</title>
        <authorList>
            <person name="Fukano H."/>
            <person name="Yoshida M."/>
            <person name="Shimizu A."/>
            <person name="Iwao H."/>
            <person name="Katayama Y."/>
            <person name="Omatsu T."/>
            <person name="Mizutani T."/>
            <person name="Kurata O."/>
            <person name="Wada S."/>
            <person name="Hoshino Y."/>
        </authorList>
    </citation>
    <scope>NUCLEOTIDE SEQUENCE</scope>
    <source>
        <strain evidence="3">BS</strain>
    </source>
</reference>
<dbReference type="SUPFAM" id="SSF52096">
    <property type="entry name" value="ClpP/crotonase"/>
    <property type="match status" value="1"/>
</dbReference>
<evidence type="ECO:0000256" key="1">
    <source>
        <dbReference type="ARBA" id="ARBA00005254"/>
    </source>
</evidence>
<dbReference type="RefSeq" id="WP_235616792.1">
    <property type="nucleotide sequence ID" value="NZ_BFCH01000018.1"/>
</dbReference>
<evidence type="ECO:0000256" key="2">
    <source>
        <dbReference type="SAM" id="MobiDB-lite"/>
    </source>
</evidence>
<comment type="caution">
    <text evidence="4">The sequence shown here is derived from an EMBL/GenBank/DDBJ whole genome shotgun (WGS) entry which is preliminary data.</text>
</comment>
<dbReference type="Pfam" id="PF00378">
    <property type="entry name" value="ECH_1"/>
    <property type="match status" value="1"/>
</dbReference>